<comment type="similarity">
    <text evidence="1 3">Belongs to the D-isomer specific 2-hydroxyacid dehydrogenase family.</text>
</comment>
<dbReference type="SUPFAM" id="SSF52283">
    <property type="entry name" value="Formate/glycerate dehydrogenase catalytic domain-like"/>
    <property type="match status" value="1"/>
</dbReference>
<dbReference type="GO" id="GO:0005829">
    <property type="term" value="C:cytosol"/>
    <property type="evidence" value="ECO:0007669"/>
    <property type="project" value="TreeGrafter"/>
</dbReference>
<dbReference type="InterPro" id="IPR036291">
    <property type="entry name" value="NAD(P)-bd_dom_sf"/>
</dbReference>
<dbReference type="PROSITE" id="PS00065">
    <property type="entry name" value="D_2_HYDROXYACID_DH_1"/>
    <property type="match status" value="1"/>
</dbReference>
<sequence>MSSKQQVLVVGEIIWAKEEMAEKVGSLADVIYVESKTRDEFKQDLESKFTNVIGIFRSNQSLSTVGPFDKEFIELLPSSVKWIAHNGAGYDPVDVHAALAKGIQVSHTPGSVDNATATTACYLILSALRQYWKAEVNVRAGKFKQGLAPAFDPENKTLGIVGMGGIGSVVAKRMALGWGMKILYHNRNQIKDGQPGSEYEYCSSLEEMLGKADVVSLNLPLNANTAKSFGEKQFAWMKDGSVLVNTARGGVVDEPALLAALKSGKLYSAGLDVFPDEPNVNPEFFSMENVILLPHMGTETRDTQKIMEIQVIDNVKSALETGKVINLVAEHKK</sequence>
<proteinExistence type="inferred from homology"/>
<dbReference type="GO" id="GO:0051287">
    <property type="term" value="F:NAD binding"/>
    <property type="evidence" value="ECO:0007669"/>
    <property type="project" value="InterPro"/>
</dbReference>
<evidence type="ECO:0000259" key="5">
    <source>
        <dbReference type="Pfam" id="PF02826"/>
    </source>
</evidence>
<dbReference type="FunFam" id="3.40.50.720:FF:000026">
    <property type="entry name" value="Glyoxylate/hydroxypyruvate reductase B"/>
    <property type="match status" value="1"/>
</dbReference>
<evidence type="ECO:0000256" key="2">
    <source>
        <dbReference type="ARBA" id="ARBA00023002"/>
    </source>
</evidence>
<feature type="domain" description="D-isomer specific 2-hydroxyacid dehydrogenase NAD-binding" evidence="5">
    <location>
        <begin position="123"/>
        <end position="297"/>
    </location>
</feature>
<evidence type="ECO:0000256" key="1">
    <source>
        <dbReference type="ARBA" id="ARBA00005854"/>
    </source>
</evidence>
<reference evidence="6" key="1">
    <citation type="submission" date="2014-08" db="EMBL/GenBank/DDBJ databases">
        <authorList>
            <person name="Sharma Rahul"/>
            <person name="Thines Marco"/>
        </authorList>
    </citation>
    <scope>NUCLEOTIDE SEQUENCE</scope>
</reference>
<dbReference type="InterPro" id="IPR050223">
    <property type="entry name" value="D-isomer_2-hydroxyacid_DH"/>
</dbReference>
<feature type="domain" description="D-isomer specific 2-hydroxyacid dehydrogenase catalytic" evidence="4">
    <location>
        <begin position="19"/>
        <end position="328"/>
    </location>
</feature>
<dbReference type="PROSITE" id="PS00671">
    <property type="entry name" value="D_2_HYDROXYACID_DH_3"/>
    <property type="match status" value="1"/>
</dbReference>
<dbReference type="EMBL" id="LN483167">
    <property type="protein sequence ID" value="CDZ96902.1"/>
    <property type="molecule type" value="Genomic_DNA"/>
</dbReference>
<dbReference type="AlphaFoldDB" id="A0A0F7SIV3"/>
<dbReference type="InterPro" id="IPR029752">
    <property type="entry name" value="D-isomer_DH_CS1"/>
</dbReference>
<organism evidence="6">
    <name type="scientific">Phaffia rhodozyma</name>
    <name type="common">Yeast</name>
    <name type="synonym">Xanthophyllomyces dendrorhous</name>
    <dbReference type="NCBI Taxonomy" id="264483"/>
    <lineage>
        <taxon>Eukaryota</taxon>
        <taxon>Fungi</taxon>
        <taxon>Dikarya</taxon>
        <taxon>Basidiomycota</taxon>
        <taxon>Agaricomycotina</taxon>
        <taxon>Tremellomycetes</taxon>
        <taxon>Cystofilobasidiales</taxon>
        <taxon>Mrakiaceae</taxon>
        <taxon>Phaffia</taxon>
    </lineage>
</organism>
<dbReference type="PANTHER" id="PTHR10996">
    <property type="entry name" value="2-HYDROXYACID DEHYDROGENASE-RELATED"/>
    <property type="match status" value="1"/>
</dbReference>
<dbReference type="Pfam" id="PF02826">
    <property type="entry name" value="2-Hacid_dh_C"/>
    <property type="match status" value="1"/>
</dbReference>
<evidence type="ECO:0000313" key="6">
    <source>
        <dbReference type="EMBL" id="CDZ96902.1"/>
    </source>
</evidence>
<protein>
    <submittedName>
        <fullName evidence="6">2-hydroxyacid dehydrogenase</fullName>
    </submittedName>
</protein>
<dbReference type="InterPro" id="IPR029753">
    <property type="entry name" value="D-isomer_DH_CS"/>
</dbReference>
<dbReference type="InterPro" id="IPR006140">
    <property type="entry name" value="D-isomer_DH_NAD-bd"/>
</dbReference>
<evidence type="ECO:0000256" key="3">
    <source>
        <dbReference type="RuleBase" id="RU003719"/>
    </source>
</evidence>
<dbReference type="Pfam" id="PF00389">
    <property type="entry name" value="2-Hacid_dh"/>
    <property type="match status" value="1"/>
</dbReference>
<name>A0A0F7SIV3_PHARH</name>
<accession>A0A0F7SIV3</accession>
<dbReference type="GO" id="GO:0016618">
    <property type="term" value="F:hydroxypyruvate reductase [NAD(P)H] activity"/>
    <property type="evidence" value="ECO:0007669"/>
    <property type="project" value="TreeGrafter"/>
</dbReference>
<evidence type="ECO:0000259" key="4">
    <source>
        <dbReference type="Pfam" id="PF00389"/>
    </source>
</evidence>
<dbReference type="InterPro" id="IPR006139">
    <property type="entry name" value="D-isomer_2_OHA_DH_cat_dom"/>
</dbReference>
<keyword evidence="2 3" id="KW-0560">Oxidoreductase</keyword>
<dbReference type="Gene3D" id="3.40.50.720">
    <property type="entry name" value="NAD(P)-binding Rossmann-like Domain"/>
    <property type="match status" value="2"/>
</dbReference>
<dbReference type="CDD" id="cd12168">
    <property type="entry name" value="Mand_dh_like"/>
    <property type="match status" value="1"/>
</dbReference>
<dbReference type="GO" id="GO:0030267">
    <property type="term" value="F:glyoxylate reductase (NADPH) activity"/>
    <property type="evidence" value="ECO:0007669"/>
    <property type="project" value="TreeGrafter"/>
</dbReference>
<dbReference type="PANTHER" id="PTHR10996:SF257">
    <property type="entry name" value="GLYOXYLATE REDUCTASE 1"/>
    <property type="match status" value="1"/>
</dbReference>
<dbReference type="SUPFAM" id="SSF51735">
    <property type="entry name" value="NAD(P)-binding Rossmann-fold domains"/>
    <property type="match status" value="1"/>
</dbReference>